<dbReference type="InterPro" id="IPR032675">
    <property type="entry name" value="LRR_dom_sf"/>
</dbReference>
<dbReference type="STRING" id="48269.A0A183MAL1"/>
<accession>A0A183MAL1</accession>
<dbReference type="GO" id="GO:0098968">
    <property type="term" value="P:neurotransmitter receptor transport postsynaptic membrane to endosome"/>
    <property type="evidence" value="ECO:0007669"/>
    <property type="project" value="TreeGrafter"/>
</dbReference>
<dbReference type="PANTHER" id="PTHR23119">
    <property type="entry name" value="DISCS LARGE"/>
    <property type="match status" value="1"/>
</dbReference>
<proteinExistence type="predicted"/>
<protein>
    <submittedName>
        <fullName evidence="1">Uncharacterized protein</fullName>
    </submittedName>
</protein>
<keyword evidence="2" id="KW-1185">Reference proteome</keyword>
<reference evidence="1 2" key="1">
    <citation type="submission" date="2018-11" db="EMBL/GenBank/DDBJ databases">
        <authorList>
            <consortium name="Pathogen Informatics"/>
        </authorList>
    </citation>
    <scope>NUCLEOTIDE SEQUENCE [LARGE SCALE GENOMIC DNA]</scope>
    <source>
        <strain evidence="1 2">Zambia</strain>
    </source>
</reference>
<dbReference type="AlphaFoldDB" id="A0A183MAL1"/>
<dbReference type="InterPro" id="IPR001611">
    <property type="entry name" value="Leu-rich_rpt"/>
</dbReference>
<gene>
    <name evidence="1" type="ORF">SMRZ_LOCUS13086</name>
</gene>
<sequence length="46" mass="5174">MSCHARQIGQCASLNILSLRENNLHRLPNEIGNCTRLRVLDVSGNR</sequence>
<dbReference type="GO" id="GO:0043113">
    <property type="term" value="P:receptor clustering"/>
    <property type="evidence" value="ECO:0007669"/>
    <property type="project" value="TreeGrafter"/>
</dbReference>
<dbReference type="SUPFAM" id="SSF52058">
    <property type="entry name" value="L domain-like"/>
    <property type="match status" value="1"/>
</dbReference>
<evidence type="ECO:0000313" key="1">
    <source>
        <dbReference type="EMBL" id="VDP03844.1"/>
    </source>
</evidence>
<dbReference type="Pfam" id="PF13855">
    <property type="entry name" value="LRR_8"/>
    <property type="match status" value="1"/>
</dbReference>
<dbReference type="GO" id="GO:0045211">
    <property type="term" value="C:postsynaptic membrane"/>
    <property type="evidence" value="ECO:0007669"/>
    <property type="project" value="TreeGrafter"/>
</dbReference>
<dbReference type="Proteomes" id="UP000277204">
    <property type="component" value="Unassembled WGS sequence"/>
</dbReference>
<dbReference type="Gene3D" id="3.80.10.10">
    <property type="entry name" value="Ribonuclease Inhibitor"/>
    <property type="match status" value="1"/>
</dbReference>
<dbReference type="GO" id="GO:0005912">
    <property type="term" value="C:adherens junction"/>
    <property type="evidence" value="ECO:0007669"/>
    <property type="project" value="TreeGrafter"/>
</dbReference>
<dbReference type="GO" id="GO:0045197">
    <property type="term" value="P:establishment or maintenance of epithelial cell apical/basal polarity"/>
    <property type="evidence" value="ECO:0007669"/>
    <property type="project" value="TreeGrafter"/>
</dbReference>
<dbReference type="GO" id="GO:0098887">
    <property type="term" value="P:neurotransmitter receptor transport, endosome to postsynaptic membrane"/>
    <property type="evidence" value="ECO:0007669"/>
    <property type="project" value="TreeGrafter"/>
</dbReference>
<dbReference type="EMBL" id="UZAI01009092">
    <property type="protein sequence ID" value="VDP03844.1"/>
    <property type="molecule type" value="Genomic_DNA"/>
</dbReference>
<dbReference type="GO" id="GO:0098609">
    <property type="term" value="P:cell-cell adhesion"/>
    <property type="evidence" value="ECO:0007669"/>
    <property type="project" value="TreeGrafter"/>
</dbReference>
<evidence type="ECO:0000313" key="2">
    <source>
        <dbReference type="Proteomes" id="UP000277204"/>
    </source>
</evidence>
<dbReference type="PANTHER" id="PTHR23119:SF44">
    <property type="entry name" value="PROTEIN LAP4"/>
    <property type="match status" value="1"/>
</dbReference>
<dbReference type="GO" id="GO:0019901">
    <property type="term" value="F:protein kinase binding"/>
    <property type="evidence" value="ECO:0007669"/>
    <property type="project" value="TreeGrafter"/>
</dbReference>
<dbReference type="InterPro" id="IPR050614">
    <property type="entry name" value="Synaptic_Scaffolding_LAP-MAGUK"/>
</dbReference>
<name>A0A183MAL1_9TREM</name>
<dbReference type="GO" id="GO:0014069">
    <property type="term" value="C:postsynaptic density"/>
    <property type="evidence" value="ECO:0007669"/>
    <property type="project" value="TreeGrafter"/>
</dbReference>
<organism evidence="1 2">
    <name type="scientific">Schistosoma margrebowiei</name>
    <dbReference type="NCBI Taxonomy" id="48269"/>
    <lineage>
        <taxon>Eukaryota</taxon>
        <taxon>Metazoa</taxon>
        <taxon>Spiralia</taxon>
        <taxon>Lophotrochozoa</taxon>
        <taxon>Platyhelminthes</taxon>
        <taxon>Trematoda</taxon>
        <taxon>Digenea</taxon>
        <taxon>Strigeidida</taxon>
        <taxon>Schistosomatoidea</taxon>
        <taxon>Schistosomatidae</taxon>
        <taxon>Schistosoma</taxon>
    </lineage>
</organism>
<dbReference type="GO" id="GO:0016323">
    <property type="term" value="C:basolateral plasma membrane"/>
    <property type="evidence" value="ECO:0007669"/>
    <property type="project" value="TreeGrafter"/>
</dbReference>